<proteinExistence type="predicted"/>
<dbReference type="PANTHER" id="PTHR38166:SF1">
    <property type="entry name" value="C2H2-TYPE DOMAIN-CONTAINING PROTEIN"/>
    <property type="match status" value="1"/>
</dbReference>
<dbReference type="OrthoDB" id="4161727at2759"/>
<reference evidence="2 3" key="1">
    <citation type="submission" date="2020-05" db="EMBL/GenBank/DDBJ databases">
        <title>Identification and distribution of gene clusters putatively required for synthesis of sphingolipid metabolism inhibitors in phylogenetically diverse species of the filamentous fungus Fusarium.</title>
        <authorList>
            <person name="Kim H.-S."/>
            <person name="Busman M."/>
            <person name="Brown D.W."/>
            <person name="Divon H."/>
            <person name="Uhlig S."/>
            <person name="Proctor R.H."/>
        </authorList>
    </citation>
    <scope>NUCLEOTIDE SEQUENCE [LARGE SCALE GENOMIC DNA]</scope>
    <source>
        <strain evidence="2 3">NRRL 36939</strain>
    </source>
</reference>
<feature type="compositionally biased region" description="Low complexity" evidence="1">
    <location>
        <begin position="711"/>
        <end position="721"/>
    </location>
</feature>
<evidence type="ECO:0000313" key="3">
    <source>
        <dbReference type="Proteomes" id="UP000546213"/>
    </source>
</evidence>
<feature type="region of interest" description="Disordered" evidence="1">
    <location>
        <begin position="83"/>
        <end position="104"/>
    </location>
</feature>
<keyword evidence="3" id="KW-1185">Reference proteome</keyword>
<gene>
    <name evidence="2" type="ORF">FPCIR_3059</name>
</gene>
<dbReference type="Proteomes" id="UP000546213">
    <property type="component" value="Unassembled WGS sequence"/>
</dbReference>
<feature type="region of interest" description="Disordered" evidence="1">
    <location>
        <begin position="257"/>
        <end position="297"/>
    </location>
</feature>
<evidence type="ECO:0000313" key="2">
    <source>
        <dbReference type="EMBL" id="KAF5598496.1"/>
    </source>
</evidence>
<protein>
    <recommendedName>
        <fullName evidence="4">C2H2-type domain-containing protein</fullName>
    </recommendedName>
</protein>
<dbReference type="EMBL" id="JAAOAS010000061">
    <property type="protein sequence ID" value="KAF5598496.1"/>
    <property type="molecule type" value="Genomic_DNA"/>
</dbReference>
<accession>A0A8H5PKD0</accession>
<comment type="caution">
    <text evidence="2">The sequence shown here is derived from an EMBL/GenBank/DDBJ whole genome shotgun (WGS) entry which is preliminary data.</text>
</comment>
<organism evidence="2 3">
    <name type="scientific">Fusarium pseudocircinatum</name>
    <dbReference type="NCBI Taxonomy" id="56676"/>
    <lineage>
        <taxon>Eukaryota</taxon>
        <taxon>Fungi</taxon>
        <taxon>Dikarya</taxon>
        <taxon>Ascomycota</taxon>
        <taxon>Pezizomycotina</taxon>
        <taxon>Sordariomycetes</taxon>
        <taxon>Hypocreomycetidae</taxon>
        <taxon>Hypocreales</taxon>
        <taxon>Nectriaceae</taxon>
        <taxon>Fusarium</taxon>
        <taxon>Fusarium fujikuroi species complex</taxon>
    </lineage>
</organism>
<dbReference type="PANTHER" id="PTHR38166">
    <property type="entry name" value="C2H2-TYPE DOMAIN-CONTAINING PROTEIN-RELATED"/>
    <property type="match status" value="1"/>
</dbReference>
<feature type="region of interest" description="Disordered" evidence="1">
    <location>
        <begin position="1"/>
        <end position="20"/>
    </location>
</feature>
<name>A0A8H5PKD0_9HYPO</name>
<feature type="compositionally biased region" description="Polar residues" evidence="1">
    <location>
        <begin position="751"/>
        <end position="765"/>
    </location>
</feature>
<feature type="compositionally biased region" description="Acidic residues" evidence="1">
    <location>
        <begin position="787"/>
        <end position="797"/>
    </location>
</feature>
<feature type="region of interest" description="Disordered" evidence="1">
    <location>
        <begin position="958"/>
        <end position="992"/>
    </location>
</feature>
<dbReference type="AlphaFoldDB" id="A0A8H5PKD0"/>
<evidence type="ECO:0008006" key="4">
    <source>
        <dbReference type="Google" id="ProtNLM"/>
    </source>
</evidence>
<feature type="region of interest" description="Disordered" evidence="1">
    <location>
        <begin position="750"/>
        <end position="809"/>
    </location>
</feature>
<feature type="region of interest" description="Disordered" evidence="1">
    <location>
        <begin position="677"/>
        <end position="724"/>
    </location>
</feature>
<evidence type="ECO:0000256" key="1">
    <source>
        <dbReference type="SAM" id="MobiDB-lite"/>
    </source>
</evidence>
<sequence length="1056" mass="118340">MYSYPTPLPEFTAQSQSQDGLHNRPVANYPWAVQGGLSAINTNVRPQYGFSESPLPMSSSTNGYPSYNMALLSQPTFSPHPSFSPAGEWSYPRPQHGSSSQTVVPATKTEAIKVLIKRFGWLWLLLKVRSKLRGSGRRHQRRHSASDYTSRTAGHNNGRYLASSMSVSFADDAALGNLVTGDEADLFNPTDLTNHVWFDNALGILAGDGNSPFPVPADVSRPATVLFEEDVPAPVPEQRLIECLDETVPPINFMNQPQQEVVAPGQSKKRAFDRVELDDSSTDEADGTSVDKKRSKTTSTAPRFACPFYKHDPERYANTRSCCGPGWETVHRVKEHIFRSHTHPEHECQRCFQSFKTELKLSKHLRASAPCEVQSRNTQEHDGINASQSKALHARARKCDPGADIKEVEEQRWNDVYKIIFPGGGLVPTPYYDRLQKSNNDDFDTNLMSDFEQRIRGKVGEMKNLQPTLAPLMVQLACNTLREKPIHMSDSRHNDQPAALKPLTEQQSRIVDMLLDKATFEVGRRQGSRLTGISKQGDNASHFLPPNTSNLASLATPSFGVAIPPMKNNISTTAYTKIPSIETPNLDEGNLMCTTESSETSWSTGGISIDSGCFCSAGSKIQSCTHAPSEDTIRGLPIPLKPEDFDFPEPIRRDGVLPEIFQNYDLSRFFSHITALEPDPKSQPALPASTDPSDCGYSRETSDDSVETYWSSDQASSSSAVAERRKHQLVVQLMARLQEWLEVALKRHGVQNGQSTSSGNPTPVVTASGRSGGSSNNQNKRKHQGNDSDDEFGENDETPDRTQKRRRRGSVDIETRYVCPFFKHDREKYKTSHWKSCCWPGWTSVHRVKKRKNGKARQVTEEEKWVEMYRILFPDDDPVPSPYPELCPLQLEQPEQDIEQARANLLDSFEDYARREFSRRMRPRVENLVDENIEQTLTSQTLTDIATNVLQEIMESFRKGKRKPSREFSVSKRRKSPSRSPGPGEIPAVSSPQVPLGIHNFATEPYPNLEIDIDGILNSLDVNQSLELERWGIEDESVNTFNHFGLQVEQYSKANA</sequence>